<sequence length="253" mass="27819">MRQPENGLSDAQREQAMQRFAVLRPHLEDGVALTTAASAAGVPVRTASRWLAAYQQAGLAGLVRKDRKTKGQRRFPEEMVLLIEGLALRQPAPTAAVIHRQVSEVAAERGWPVPSYSTVYAVVAGIDPALRTLALEGDKRYRQVFDLVYRRQAARPNEIWQADHTQLDLWVLTPSGKPARPWLTAIEDDHSRAVAGYAVNLGAPSALNTALALRQAIWRKTDPDWHVCGIPEVLYTTTAATSPPATSSRCSRI</sequence>
<dbReference type="PROSITE" id="PS50994">
    <property type="entry name" value="INTEGRASE"/>
    <property type="match status" value="1"/>
</dbReference>
<dbReference type="InterPro" id="IPR012337">
    <property type="entry name" value="RNaseH-like_sf"/>
</dbReference>
<dbReference type="InterPro" id="IPR036397">
    <property type="entry name" value="RNaseH_sf"/>
</dbReference>
<feature type="domain" description="Integrase catalytic" evidence="1">
    <location>
        <begin position="152"/>
        <end position="253"/>
    </location>
</feature>
<keyword evidence="3" id="KW-1185">Reference proteome</keyword>
<dbReference type="Proteomes" id="UP000702209">
    <property type="component" value="Unassembled WGS sequence"/>
</dbReference>
<dbReference type="InterPro" id="IPR001584">
    <property type="entry name" value="Integrase_cat-core"/>
</dbReference>
<dbReference type="Pfam" id="PF13565">
    <property type="entry name" value="HTH_32"/>
    <property type="match status" value="1"/>
</dbReference>
<organism evidence="2 3">
    <name type="scientific">Nocardia amamiensis</name>
    <dbReference type="NCBI Taxonomy" id="404578"/>
    <lineage>
        <taxon>Bacteria</taxon>
        <taxon>Bacillati</taxon>
        <taxon>Actinomycetota</taxon>
        <taxon>Actinomycetes</taxon>
        <taxon>Mycobacteriales</taxon>
        <taxon>Nocardiaceae</taxon>
        <taxon>Nocardia</taxon>
    </lineage>
</organism>
<gene>
    <name evidence="2" type="ORF">IU459_35330</name>
</gene>
<evidence type="ECO:0000259" key="1">
    <source>
        <dbReference type="PROSITE" id="PS50994"/>
    </source>
</evidence>
<dbReference type="Gene3D" id="3.30.420.10">
    <property type="entry name" value="Ribonuclease H-like superfamily/Ribonuclease H"/>
    <property type="match status" value="1"/>
</dbReference>
<accession>A0ABS0D1T9</accession>
<evidence type="ECO:0000313" key="3">
    <source>
        <dbReference type="Proteomes" id="UP000702209"/>
    </source>
</evidence>
<protein>
    <submittedName>
        <fullName evidence="2">Transposase</fullName>
    </submittedName>
</protein>
<dbReference type="SUPFAM" id="SSF46689">
    <property type="entry name" value="Homeodomain-like"/>
    <property type="match status" value="1"/>
</dbReference>
<dbReference type="SUPFAM" id="SSF53098">
    <property type="entry name" value="Ribonuclease H-like"/>
    <property type="match status" value="1"/>
</dbReference>
<dbReference type="InterPro" id="IPR009057">
    <property type="entry name" value="Homeodomain-like_sf"/>
</dbReference>
<name>A0ABS0D1T9_9NOCA</name>
<comment type="caution">
    <text evidence="2">The sequence shown here is derived from an EMBL/GenBank/DDBJ whole genome shotgun (WGS) entry which is preliminary data.</text>
</comment>
<dbReference type="EMBL" id="JADLQX010000056">
    <property type="protein sequence ID" value="MBF6302769.1"/>
    <property type="molecule type" value="Genomic_DNA"/>
</dbReference>
<evidence type="ECO:0000313" key="2">
    <source>
        <dbReference type="EMBL" id="MBF6302769.1"/>
    </source>
</evidence>
<reference evidence="2 3" key="1">
    <citation type="submission" date="2020-10" db="EMBL/GenBank/DDBJ databases">
        <title>Identification of Nocardia species via Next-generation sequencing and recognition of intraspecies genetic diversity.</title>
        <authorList>
            <person name="Li P."/>
            <person name="Li P."/>
            <person name="Lu B."/>
        </authorList>
    </citation>
    <scope>NUCLEOTIDE SEQUENCE [LARGE SCALE GENOMIC DNA]</scope>
    <source>
        <strain evidence="2 3">BJ06-0157</strain>
    </source>
</reference>
<proteinExistence type="predicted"/>
<dbReference type="Gene3D" id="1.10.10.60">
    <property type="entry name" value="Homeodomain-like"/>
    <property type="match status" value="1"/>
</dbReference>